<name>A0A8R2FD80_ACYPI</name>
<dbReference type="EnsemblMetazoa" id="XM_008190990.1">
    <property type="protein sequence ID" value="XP_008189212.1"/>
    <property type="gene ID" value="LOC100568576"/>
</dbReference>
<evidence type="ECO:0000256" key="1">
    <source>
        <dbReference type="ARBA" id="ARBA00022741"/>
    </source>
</evidence>
<dbReference type="PROSITE" id="PS51194">
    <property type="entry name" value="HELICASE_CTER"/>
    <property type="match status" value="1"/>
</dbReference>
<dbReference type="Gene3D" id="3.30.70.330">
    <property type="match status" value="1"/>
</dbReference>
<evidence type="ECO:0000256" key="3">
    <source>
        <dbReference type="ARBA" id="ARBA00022806"/>
    </source>
</evidence>
<accession>A0A8R2FD80</accession>
<dbReference type="Pfam" id="PF03880">
    <property type="entry name" value="DbpA"/>
    <property type="match status" value="1"/>
</dbReference>
<dbReference type="InterPro" id="IPR027417">
    <property type="entry name" value="P-loop_NTPase"/>
</dbReference>
<evidence type="ECO:0000256" key="4">
    <source>
        <dbReference type="ARBA" id="ARBA00022840"/>
    </source>
</evidence>
<dbReference type="Pfam" id="PF00271">
    <property type="entry name" value="Helicase_C"/>
    <property type="match status" value="1"/>
</dbReference>
<dbReference type="InterPro" id="IPR012677">
    <property type="entry name" value="Nucleotide-bd_a/b_plait_sf"/>
</dbReference>
<dbReference type="OrthoDB" id="196131at2759"/>
<dbReference type="GO" id="GO:0003724">
    <property type="term" value="F:RNA helicase activity"/>
    <property type="evidence" value="ECO:0007669"/>
    <property type="project" value="TreeGrafter"/>
</dbReference>
<dbReference type="SMART" id="SM00490">
    <property type="entry name" value="HELICc"/>
    <property type="match status" value="1"/>
</dbReference>
<dbReference type="PANTHER" id="PTHR47959:SF1">
    <property type="entry name" value="ATP-DEPENDENT RNA HELICASE DBPA"/>
    <property type="match status" value="1"/>
</dbReference>
<dbReference type="AlphaFoldDB" id="A0A8R2FD80"/>
<keyword evidence="1" id="KW-0547">Nucleotide-binding</keyword>
<dbReference type="SUPFAM" id="SSF52540">
    <property type="entry name" value="P-loop containing nucleoside triphosphate hydrolases"/>
    <property type="match status" value="1"/>
</dbReference>
<reference evidence="6" key="1">
    <citation type="submission" date="2022-06" db="UniProtKB">
        <authorList>
            <consortium name="EnsemblMetazoa"/>
        </authorList>
    </citation>
    <scope>IDENTIFICATION</scope>
</reference>
<dbReference type="InterPro" id="IPR005580">
    <property type="entry name" value="DbpA/CsdA_RNA-bd_dom"/>
</dbReference>
<dbReference type="GO" id="GO:0016787">
    <property type="term" value="F:hydrolase activity"/>
    <property type="evidence" value="ECO:0007669"/>
    <property type="project" value="UniProtKB-KW"/>
</dbReference>
<dbReference type="PANTHER" id="PTHR47959">
    <property type="entry name" value="ATP-DEPENDENT RNA HELICASE RHLE-RELATED"/>
    <property type="match status" value="1"/>
</dbReference>
<sequence>MGFRDDMEAIISFTPDARQTLLFSATWPDTIASLSQRFQRDALAVATEDKAELPAIDQQFIEASVSERGNLLSALLSQQQPASCVVFCNTKRECDDVAAALNDRQISALALHGDLEQRDRERVLIRFANGSIRVLIATDVAARGLDIKSLALVVNFQLAWDPEVHIHRIGRTGRAGEKGLAVSFVAPDEMVRANALEEYLSQKLNWVSSATLKGKAAQALPATKMTLCIDGGRKAKIRPGDILGALTGEAGFSADQIGKIDLTQTHAYVAIDAAQAKKALIKLKEGKIKGKSVRAILLK</sequence>
<dbReference type="GO" id="GO:0005524">
    <property type="term" value="F:ATP binding"/>
    <property type="evidence" value="ECO:0007669"/>
    <property type="project" value="UniProtKB-KW"/>
</dbReference>
<dbReference type="Gene3D" id="3.40.50.300">
    <property type="entry name" value="P-loop containing nucleotide triphosphate hydrolases"/>
    <property type="match status" value="2"/>
</dbReference>
<feature type="domain" description="Helicase C-terminal" evidence="5">
    <location>
        <begin position="70"/>
        <end position="215"/>
    </location>
</feature>
<keyword evidence="3" id="KW-0347">Helicase</keyword>
<keyword evidence="4" id="KW-0067">ATP-binding</keyword>
<protein>
    <recommendedName>
        <fullName evidence="5">Helicase C-terminal domain-containing protein</fullName>
    </recommendedName>
</protein>
<dbReference type="GO" id="GO:0005829">
    <property type="term" value="C:cytosol"/>
    <property type="evidence" value="ECO:0007669"/>
    <property type="project" value="TreeGrafter"/>
</dbReference>
<dbReference type="InterPro" id="IPR001650">
    <property type="entry name" value="Helicase_C-like"/>
</dbReference>
<dbReference type="InterPro" id="IPR050079">
    <property type="entry name" value="DEAD_box_RNA_helicase"/>
</dbReference>
<evidence type="ECO:0000256" key="2">
    <source>
        <dbReference type="ARBA" id="ARBA00022801"/>
    </source>
</evidence>
<keyword evidence="2" id="KW-0378">Hydrolase</keyword>
<evidence type="ECO:0000313" key="6">
    <source>
        <dbReference type="EnsemblMetazoa" id="XP_008189212.1"/>
    </source>
</evidence>
<dbReference type="CDD" id="cd18787">
    <property type="entry name" value="SF2_C_DEAD"/>
    <property type="match status" value="1"/>
</dbReference>
<evidence type="ECO:0000259" key="5">
    <source>
        <dbReference type="PROSITE" id="PS51194"/>
    </source>
</evidence>
<proteinExistence type="predicted"/>
<organism evidence="6">
    <name type="scientific">Acyrthosiphon pisum</name>
    <name type="common">Pea aphid</name>
    <dbReference type="NCBI Taxonomy" id="7029"/>
    <lineage>
        <taxon>Eukaryota</taxon>
        <taxon>Metazoa</taxon>
        <taxon>Ecdysozoa</taxon>
        <taxon>Arthropoda</taxon>
        <taxon>Hexapoda</taxon>
        <taxon>Insecta</taxon>
        <taxon>Pterygota</taxon>
        <taxon>Neoptera</taxon>
        <taxon>Paraneoptera</taxon>
        <taxon>Hemiptera</taxon>
        <taxon>Sternorrhyncha</taxon>
        <taxon>Aphidomorpha</taxon>
        <taxon>Aphidoidea</taxon>
        <taxon>Aphididae</taxon>
        <taxon>Macrosiphini</taxon>
        <taxon>Acyrthosiphon</taxon>
    </lineage>
</organism>